<evidence type="ECO:0000256" key="2">
    <source>
        <dbReference type="RuleBase" id="RU363072"/>
    </source>
</evidence>
<gene>
    <name evidence="3" type="ORF">F0M18_16860</name>
</gene>
<dbReference type="EMBL" id="VTUX01000009">
    <property type="protein sequence ID" value="KAA1188874.1"/>
    <property type="molecule type" value="Genomic_DNA"/>
</dbReference>
<sequence length="441" mass="49595">MLNLFTSPRDLKMDYAVKHQRLALTGLVLLAMSKSQVFAQNEEPAERQLTKVGYEGRGANLGSPNTPTRLLVEEDIRTEPLLRFPEIDDSMEGWYDFKSRIDDRHGLRFGIDYTAWYQHLSDSLTDENWAASGILRAYGEWTPFNRQDRNAGRLVFKLDNRHKIGSDITIANLGGEAGYIGQTGVLFNDIGWQVIDFNWQQGLGNGSGGIIAGRFDPMDYLAVLGYANPWTSFSNLSTLLNPAVAFPDVSWGLGGGTWLGDNWYVKGSINDANGTLTNYQWLRDGSEFFKWGEVGWSPGRGERYTTNIHLGVWHVDEREEAGLDSASGFTVGANWTSGDQRWMYFARAGWADGDASLMEKSYTLGFMRKFRRNADLLGLAVNWGEPPQDELEAQTTGEFFYRLQLAENLAITPNIQLLKDPALNEEDDSVWVTGLRIRLTL</sequence>
<dbReference type="Gene3D" id="2.40.160.180">
    <property type="entry name" value="Carbohydrate-selective porin OprB"/>
    <property type="match status" value="1"/>
</dbReference>
<comment type="caution">
    <text evidence="3">The sequence shown here is derived from an EMBL/GenBank/DDBJ whole genome shotgun (WGS) entry which is preliminary data.</text>
</comment>
<proteinExistence type="inferred from homology"/>
<dbReference type="Proteomes" id="UP000323708">
    <property type="component" value="Unassembled WGS sequence"/>
</dbReference>
<dbReference type="GO" id="GO:0008643">
    <property type="term" value="P:carbohydrate transport"/>
    <property type="evidence" value="ECO:0007669"/>
    <property type="project" value="InterPro"/>
</dbReference>
<comment type="similarity">
    <text evidence="1 2">Belongs to the OprB family.</text>
</comment>
<name>A0A5B0WP69_9GAMM</name>
<evidence type="ECO:0000256" key="1">
    <source>
        <dbReference type="ARBA" id="ARBA00008769"/>
    </source>
</evidence>
<dbReference type="InterPro" id="IPR038673">
    <property type="entry name" value="OprB_sf"/>
</dbReference>
<evidence type="ECO:0000313" key="3">
    <source>
        <dbReference type="EMBL" id="KAA1188874.1"/>
    </source>
</evidence>
<organism evidence="3 4">
    <name type="scientific">Pseudohalioglobus sediminis</name>
    <dbReference type="NCBI Taxonomy" id="2606449"/>
    <lineage>
        <taxon>Bacteria</taxon>
        <taxon>Pseudomonadati</taxon>
        <taxon>Pseudomonadota</taxon>
        <taxon>Gammaproteobacteria</taxon>
        <taxon>Cellvibrionales</taxon>
        <taxon>Halieaceae</taxon>
        <taxon>Pseudohalioglobus</taxon>
    </lineage>
</organism>
<dbReference type="InterPro" id="IPR007049">
    <property type="entry name" value="Carb-sel_porin_OprB"/>
</dbReference>
<evidence type="ECO:0000313" key="4">
    <source>
        <dbReference type="Proteomes" id="UP000323708"/>
    </source>
</evidence>
<dbReference type="GO" id="GO:0016020">
    <property type="term" value="C:membrane"/>
    <property type="evidence" value="ECO:0007669"/>
    <property type="project" value="InterPro"/>
</dbReference>
<keyword evidence="4" id="KW-1185">Reference proteome</keyword>
<accession>A0A5B0WP69</accession>
<dbReference type="GO" id="GO:0015288">
    <property type="term" value="F:porin activity"/>
    <property type="evidence" value="ECO:0007669"/>
    <property type="project" value="InterPro"/>
</dbReference>
<protein>
    <submittedName>
        <fullName evidence="3">Carbohydrate porin</fullName>
    </submittedName>
</protein>
<dbReference type="Pfam" id="PF04966">
    <property type="entry name" value="OprB"/>
    <property type="match status" value="1"/>
</dbReference>
<reference evidence="3 4" key="1">
    <citation type="submission" date="2019-09" db="EMBL/GenBank/DDBJ databases">
        <authorList>
            <person name="Chen X.-Y."/>
        </authorList>
    </citation>
    <scope>NUCLEOTIDE SEQUENCE [LARGE SCALE GENOMIC DNA]</scope>
    <source>
        <strain evidence="3 4">NY5</strain>
    </source>
</reference>
<dbReference type="AlphaFoldDB" id="A0A5B0WP69"/>